<name>A0A7T5JMQ7_9BACL</name>
<dbReference type="RefSeq" id="WP_198826841.1">
    <property type="nucleotide sequence ID" value="NZ_CP066308.1"/>
</dbReference>
<sequence>MRDEINVSAADIDGVLKYLEILEPIPDMMKAKGDRLKAGMICRDDGAYKFDYKSFYEDNRNIFDIESKITKALYEHNFIL</sequence>
<accession>A0A7T5JMQ7</accession>
<gene>
    <name evidence="1" type="ORF">JD108_15035</name>
    <name evidence="2" type="ORF">KDJ56_14980</name>
</gene>
<evidence type="ECO:0000313" key="1">
    <source>
        <dbReference type="EMBL" id="QQE73215.1"/>
    </source>
</evidence>
<reference evidence="2" key="2">
    <citation type="submission" date="2021-04" db="EMBL/GenBank/DDBJ databases">
        <title>Brevibacillus composti FJAT-54423, complete genome.</title>
        <authorList>
            <person name="Tang R."/>
        </authorList>
    </citation>
    <scope>NUCLEOTIDE SEQUENCE</scope>
    <source>
        <strain evidence="2">FJAT-54424</strain>
    </source>
</reference>
<evidence type="ECO:0000313" key="4">
    <source>
        <dbReference type="Proteomes" id="UP000677234"/>
    </source>
</evidence>
<dbReference type="Proteomes" id="UP000595847">
    <property type="component" value="Chromosome"/>
</dbReference>
<proteinExistence type="predicted"/>
<dbReference type="AlphaFoldDB" id="A0A7T5JMQ7"/>
<organism evidence="1 3">
    <name type="scientific">Brevibacillus composti</name>
    <dbReference type="NCBI Taxonomy" id="2796470"/>
    <lineage>
        <taxon>Bacteria</taxon>
        <taxon>Bacillati</taxon>
        <taxon>Bacillota</taxon>
        <taxon>Bacilli</taxon>
        <taxon>Bacillales</taxon>
        <taxon>Paenibacillaceae</taxon>
        <taxon>Brevibacillus</taxon>
    </lineage>
</organism>
<dbReference type="EMBL" id="CP073708">
    <property type="protein sequence ID" value="QUO40296.1"/>
    <property type="molecule type" value="Genomic_DNA"/>
</dbReference>
<dbReference type="Proteomes" id="UP000677234">
    <property type="component" value="Chromosome"/>
</dbReference>
<evidence type="ECO:0000313" key="2">
    <source>
        <dbReference type="EMBL" id="QUO40296.1"/>
    </source>
</evidence>
<evidence type="ECO:0000313" key="3">
    <source>
        <dbReference type="Proteomes" id="UP000595847"/>
    </source>
</evidence>
<dbReference type="KEGG" id="bcop:JD108_15035"/>
<protein>
    <submittedName>
        <fullName evidence="1">Uncharacterized protein</fullName>
    </submittedName>
</protein>
<keyword evidence="4" id="KW-1185">Reference proteome</keyword>
<reference evidence="1 3" key="1">
    <citation type="submission" date="2020-12" db="EMBL/GenBank/DDBJ databases">
        <title>strain FJAT-54423T represents a novel species of the genus Brevibacillus.</title>
        <authorList>
            <person name="Tang R."/>
        </authorList>
    </citation>
    <scope>NUCLEOTIDE SEQUENCE [LARGE SCALE GENOMIC DNA]</scope>
    <source>
        <strain evidence="1 3">FJAT-54423</strain>
    </source>
</reference>
<dbReference type="EMBL" id="CP066308">
    <property type="protein sequence ID" value="QQE73215.1"/>
    <property type="molecule type" value="Genomic_DNA"/>
</dbReference>